<evidence type="ECO:0000313" key="2">
    <source>
        <dbReference type="EMBL" id="KAL2480988.1"/>
    </source>
</evidence>
<dbReference type="Proteomes" id="UP001604336">
    <property type="component" value="Unassembled WGS sequence"/>
</dbReference>
<reference evidence="3" key="1">
    <citation type="submission" date="2024-07" db="EMBL/GenBank/DDBJ databases">
        <title>Two chromosome-level genome assemblies of Korean endemic species Abeliophyllum distichum and Forsythia ovata (Oleaceae).</title>
        <authorList>
            <person name="Jang H."/>
        </authorList>
    </citation>
    <scope>NUCLEOTIDE SEQUENCE [LARGE SCALE GENOMIC DNA]</scope>
</reference>
<evidence type="ECO:0000256" key="1">
    <source>
        <dbReference type="SAM" id="Phobius"/>
    </source>
</evidence>
<protein>
    <submittedName>
        <fullName evidence="2">Glutamate receptor 2.6</fullName>
    </submittedName>
</protein>
<gene>
    <name evidence="2" type="ORF">Adt_33954</name>
</gene>
<dbReference type="Gene3D" id="1.10.287.70">
    <property type="match status" value="1"/>
</dbReference>
<accession>A0ABD1QXU9</accession>
<name>A0ABD1QXU9_9LAMI</name>
<organism evidence="2 3">
    <name type="scientific">Abeliophyllum distichum</name>
    <dbReference type="NCBI Taxonomy" id="126358"/>
    <lineage>
        <taxon>Eukaryota</taxon>
        <taxon>Viridiplantae</taxon>
        <taxon>Streptophyta</taxon>
        <taxon>Embryophyta</taxon>
        <taxon>Tracheophyta</taxon>
        <taxon>Spermatophyta</taxon>
        <taxon>Magnoliopsida</taxon>
        <taxon>eudicotyledons</taxon>
        <taxon>Gunneridae</taxon>
        <taxon>Pentapetalae</taxon>
        <taxon>asterids</taxon>
        <taxon>lamiids</taxon>
        <taxon>Lamiales</taxon>
        <taxon>Oleaceae</taxon>
        <taxon>Forsythieae</taxon>
        <taxon>Abeliophyllum</taxon>
    </lineage>
</organism>
<dbReference type="SUPFAM" id="SSF53850">
    <property type="entry name" value="Periplasmic binding protein-like II"/>
    <property type="match status" value="1"/>
</dbReference>
<dbReference type="AlphaFoldDB" id="A0ABD1QXU9"/>
<keyword evidence="1" id="KW-0472">Membrane</keyword>
<proteinExistence type="predicted"/>
<evidence type="ECO:0000313" key="3">
    <source>
        <dbReference type="Proteomes" id="UP001604336"/>
    </source>
</evidence>
<dbReference type="EMBL" id="JBFOLK010000010">
    <property type="protein sequence ID" value="KAL2480988.1"/>
    <property type="molecule type" value="Genomic_DNA"/>
</dbReference>
<keyword evidence="2" id="KW-0675">Receptor</keyword>
<dbReference type="PANTHER" id="PTHR18966">
    <property type="entry name" value="IONOTROPIC GLUTAMATE RECEPTOR"/>
    <property type="match status" value="1"/>
</dbReference>
<comment type="caution">
    <text evidence="2">The sequence shown here is derived from an EMBL/GenBank/DDBJ whole genome shotgun (WGS) entry which is preliminary data.</text>
</comment>
<keyword evidence="1" id="KW-1133">Transmembrane helix</keyword>
<feature type="transmembrane region" description="Helical" evidence="1">
    <location>
        <begin position="12"/>
        <end position="30"/>
    </location>
</feature>
<dbReference type="InterPro" id="IPR015683">
    <property type="entry name" value="Ionotropic_Glu_rcpt"/>
</dbReference>
<keyword evidence="1" id="KW-0812">Transmembrane</keyword>
<sequence length="211" mass="24868">MWIFVKPYRWDLWLPILVASIVMGIVLRILEHRVPNTNEESVRPHRERLRMTYWSPITVLAFPERGFLHEIVFLQEQLHINESKLISYSSVEEYHDAMTRESKRGGIDAIFDEIFYMKIFLKKYYSQYKMVGPSYRTDGFGFFFPPDLKYYASIFSPLTVNFSKAILAVTQGPDMTSIERKHFGPRYSSQDPLSSTISLLEIGFIKWLTIF</sequence>
<keyword evidence="3" id="KW-1185">Reference proteome</keyword>